<gene>
    <name evidence="4" type="ORF">Y5S_00177</name>
</gene>
<dbReference type="InterPro" id="IPR032812">
    <property type="entry name" value="SbsA_Ig"/>
</dbReference>
<keyword evidence="1 2" id="KW-0732">Signal</keyword>
<proteinExistence type="predicted"/>
<comment type="caution">
    <text evidence="4">The sequence shown here is derived from an EMBL/GenBank/DDBJ whole genome shotgun (WGS) entry which is preliminary data.</text>
</comment>
<dbReference type="RefSeq" id="WP_081939603.1">
    <property type="nucleotide sequence ID" value="NZ_ARXV01000001.1"/>
</dbReference>
<feature type="chain" id="PRO_5001911467" description="SbsA Ig-like domain-containing protein" evidence="2">
    <location>
        <begin position="23"/>
        <end position="1120"/>
    </location>
</feature>
<dbReference type="PATRIC" id="fig|1177154.3.peg.179"/>
<name>A0A095UVD0_9GAMM</name>
<dbReference type="InterPro" id="IPR014755">
    <property type="entry name" value="Cu-Rt/internalin_Ig-like"/>
</dbReference>
<organism evidence="4 5">
    <name type="scientific">Alcanivorax nanhaiticus</name>
    <dbReference type="NCBI Taxonomy" id="1177154"/>
    <lineage>
        <taxon>Bacteria</taxon>
        <taxon>Pseudomonadati</taxon>
        <taxon>Pseudomonadota</taxon>
        <taxon>Gammaproteobacteria</taxon>
        <taxon>Oceanospirillales</taxon>
        <taxon>Alcanivoracaceae</taxon>
        <taxon>Alcanivorax</taxon>
    </lineage>
</organism>
<dbReference type="Proteomes" id="UP000029444">
    <property type="component" value="Unassembled WGS sequence"/>
</dbReference>
<reference evidence="4 5" key="1">
    <citation type="submission" date="2012-09" db="EMBL/GenBank/DDBJ databases">
        <title>Genome Sequence of alkane-degrading Bacterium Alcanivorax sp. 19-m-6.</title>
        <authorList>
            <person name="Lai Q."/>
            <person name="Shao Z."/>
        </authorList>
    </citation>
    <scope>NUCLEOTIDE SEQUENCE [LARGE SCALE GENOMIC DNA]</scope>
    <source>
        <strain evidence="4 5">19-m-6</strain>
    </source>
</reference>
<dbReference type="EMBL" id="ARXV01000001">
    <property type="protein sequence ID" value="KGD66510.1"/>
    <property type="molecule type" value="Genomic_DNA"/>
</dbReference>
<evidence type="ECO:0000313" key="4">
    <source>
        <dbReference type="EMBL" id="KGD66510.1"/>
    </source>
</evidence>
<evidence type="ECO:0000313" key="5">
    <source>
        <dbReference type="Proteomes" id="UP000029444"/>
    </source>
</evidence>
<feature type="domain" description="SbsA Ig-like" evidence="3">
    <location>
        <begin position="500"/>
        <end position="586"/>
    </location>
</feature>
<dbReference type="STRING" id="1177154.Y5S_00177"/>
<keyword evidence="5" id="KW-1185">Reference proteome</keyword>
<dbReference type="Pfam" id="PF13205">
    <property type="entry name" value="Big_5"/>
    <property type="match status" value="1"/>
</dbReference>
<evidence type="ECO:0000259" key="3">
    <source>
        <dbReference type="Pfam" id="PF13205"/>
    </source>
</evidence>
<dbReference type="AlphaFoldDB" id="A0A095UVD0"/>
<dbReference type="eggNOG" id="ENOG502ZEE0">
    <property type="taxonomic scope" value="Bacteria"/>
</dbReference>
<protein>
    <recommendedName>
        <fullName evidence="3">SbsA Ig-like domain-containing protein</fullName>
    </recommendedName>
</protein>
<sequence length="1120" mass="119803">MMRTKKFLTATSVFLGLPLLYACEEDPDVFIPPDPGQALIYAYPSDGMVDLPTGSKMVLTFSSAIRASAVTAGCDLDGENYRGPICLVDSDGELVDLSSAQLTNRNRTLTFSMKNLREGEEYRLWLSNGMASNVVNLGGKGPLITFRTRQYASVPNAAPSVLAINMEKPEVYLPGSDVEGRFPFMDFAPVRLTFTEPLVQSSVQYGSTVKLEQLLRDEQGELTGARELVDVNMLSERQYITLDPRTDLIGGETYQVTLSGVEDFDEDAVTDVTYEFVPLLSKASVDDENPEIRQLMKADPTLGEAGYPSISRLHGEPLNQFNLETVALGTTRVDTKPVTLEGWLGRPSQFPDATPVVARAGQQLRITGIDPIKLGGEVDTKISSGDIIGTFVTDVTGFLTKNPYRPKGVNPDDELAPLHVYMDFDLAMHAENPDGNGSINQNLMHIRAVGVVDVKDGALTFEVFRTLELDLFSGATTVSADFALGIRADVDFPFDKSNADPLIVTGALPVDGEPAADPADNIIITFNEPVDVNTLPGVTLTNLTAGTDVPIQVRSTGSAVVVTPLSPMALGADFQLNLGASITDMGLYEPSPLMLSPDDATQGDGILNFTTSSYQATAKPNAAPVLIGMYPGIGCALVDIDLEEGKSGRCAGGIGADEAASDDTYEPDYLYSDFLYDVSRPIELTFNQPMDLATIEPGAISADGSQCETGAICLGESVEGSWATIPLSLQKNPLRVRAYPEPNRIVVGERYRIVINGGNDAAGVFRNGLGYALNTDPLMGIGNPDDDADGGPNAGGPNIVLDITAEPDNGAIFATVITRDYTDVNGNGYQDDSELPAGKNNATANIKEFGGLVTDASLANGGVAYTSAGLPMAFLEKEPIALDYFGLNLESRNGDQRTWCADERFVDENDEVFCITTEGDFMIPVEINPEIVMGTNLVMTATVAGLVPLELDTGPLVLRFSPYFDEHLRDTPLRGFVINEAGADEVQFIARLDALMDAPDVEILGGLGTGNVRSIRLSSYIQGPVQYQPNGKIALVSDNRTAMSADLVLNINTDFLEDQGVLPSLIGDLLAPVTDLITSAIPAPATATLALDPRQFRIRVVNSHAKALMTTASQLDAGAQ</sequence>
<evidence type="ECO:0000256" key="2">
    <source>
        <dbReference type="SAM" id="SignalP"/>
    </source>
</evidence>
<evidence type="ECO:0000256" key="1">
    <source>
        <dbReference type="ARBA" id="ARBA00022729"/>
    </source>
</evidence>
<dbReference type="Gene3D" id="2.60.40.1220">
    <property type="match status" value="1"/>
</dbReference>
<dbReference type="PROSITE" id="PS51257">
    <property type="entry name" value="PROKAR_LIPOPROTEIN"/>
    <property type="match status" value="1"/>
</dbReference>
<feature type="signal peptide" evidence="2">
    <location>
        <begin position="1"/>
        <end position="22"/>
    </location>
</feature>
<accession>A0A095UVD0</accession>
<dbReference type="OrthoDB" id="6071721at2"/>